<dbReference type="AlphaFoldDB" id="A0AAD7DVT6"/>
<name>A0AAD7DVT6_9AGAR</name>
<proteinExistence type="predicted"/>
<feature type="compositionally biased region" description="Polar residues" evidence="1">
    <location>
        <begin position="308"/>
        <end position="319"/>
    </location>
</feature>
<dbReference type="Proteomes" id="UP001215598">
    <property type="component" value="Unassembled WGS sequence"/>
</dbReference>
<feature type="region of interest" description="Disordered" evidence="1">
    <location>
        <begin position="180"/>
        <end position="199"/>
    </location>
</feature>
<evidence type="ECO:0000259" key="2">
    <source>
        <dbReference type="Pfam" id="PF25550"/>
    </source>
</evidence>
<dbReference type="InterPro" id="IPR057688">
    <property type="entry name" value="DUF7928"/>
</dbReference>
<accession>A0AAD7DVT6</accession>
<feature type="compositionally biased region" description="Low complexity" evidence="1">
    <location>
        <begin position="294"/>
        <end position="307"/>
    </location>
</feature>
<feature type="region of interest" description="Disordered" evidence="1">
    <location>
        <begin position="35"/>
        <end position="58"/>
    </location>
</feature>
<comment type="caution">
    <text evidence="3">The sequence shown here is derived from an EMBL/GenBank/DDBJ whole genome shotgun (WGS) entry which is preliminary data.</text>
</comment>
<feature type="domain" description="DUF7928" evidence="2">
    <location>
        <begin position="320"/>
        <end position="429"/>
    </location>
</feature>
<evidence type="ECO:0000313" key="4">
    <source>
        <dbReference type="Proteomes" id="UP001215598"/>
    </source>
</evidence>
<reference evidence="3" key="1">
    <citation type="submission" date="2023-03" db="EMBL/GenBank/DDBJ databases">
        <title>Massive genome expansion in bonnet fungi (Mycena s.s.) driven by repeated elements and novel gene families across ecological guilds.</title>
        <authorList>
            <consortium name="Lawrence Berkeley National Laboratory"/>
            <person name="Harder C.B."/>
            <person name="Miyauchi S."/>
            <person name="Viragh M."/>
            <person name="Kuo A."/>
            <person name="Thoen E."/>
            <person name="Andreopoulos B."/>
            <person name="Lu D."/>
            <person name="Skrede I."/>
            <person name="Drula E."/>
            <person name="Henrissat B."/>
            <person name="Morin E."/>
            <person name="Kohler A."/>
            <person name="Barry K."/>
            <person name="LaButti K."/>
            <person name="Morin E."/>
            <person name="Salamov A."/>
            <person name="Lipzen A."/>
            <person name="Mereny Z."/>
            <person name="Hegedus B."/>
            <person name="Baldrian P."/>
            <person name="Stursova M."/>
            <person name="Weitz H."/>
            <person name="Taylor A."/>
            <person name="Grigoriev I.V."/>
            <person name="Nagy L.G."/>
            <person name="Martin F."/>
            <person name="Kauserud H."/>
        </authorList>
    </citation>
    <scope>NUCLEOTIDE SEQUENCE</scope>
    <source>
        <strain evidence="3">CBHHK182m</strain>
    </source>
</reference>
<dbReference type="Pfam" id="PF25550">
    <property type="entry name" value="DUF7928"/>
    <property type="match status" value="1"/>
</dbReference>
<dbReference type="EMBL" id="JARKIB010000571">
    <property type="protein sequence ID" value="KAJ7699474.1"/>
    <property type="molecule type" value="Genomic_DNA"/>
</dbReference>
<evidence type="ECO:0000256" key="1">
    <source>
        <dbReference type="SAM" id="MobiDB-lite"/>
    </source>
</evidence>
<sequence>MDNDIVLVHPVDLAPADHSTKKDYARKYHLVDPPFNDNLRHEERRASRSCLPPTSSSKTPVSYNAFAQRSTQTLAIQSPPRLLLTALTDARLLMWGIRGRAVGLPRVGEFYTGARFHRADAEAAHAEHEDSLCSEPTLIPPCAASRLASFNTLLFKELMTYFTTRWPICWKSQARGIEYASPSPKKPSHTKGVRAAGRGGHFGGASSELDMIDLADKLQSRHRLRAIQQRLRRAPRYDLPESGQHYDEKTQQDAWFAPPPTSGAVADASLGGVALRVVAGMVGASMGVVAAPPAPAAPADTEAANAGRGTSTPNGTNANQSEFRIFPYHAPHLVPFEAAVRALNPAGAVLVRNAAVTAAVGRVPSSHQSLNLDAETRIQVLARTADLPGAEKAQCGAFIRTPPSLVLWAPQVESLIPLVAEFEEKLFKYDCTASDLHSYCRHLPPLVGVIVAHSPALALSLLFSI</sequence>
<organism evidence="3 4">
    <name type="scientific">Mycena metata</name>
    <dbReference type="NCBI Taxonomy" id="1033252"/>
    <lineage>
        <taxon>Eukaryota</taxon>
        <taxon>Fungi</taxon>
        <taxon>Dikarya</taxon>
        <taxon>Basidiomycota</taxon>
        <taxon>Agaricomycotina</taxon>
        <taxon>Agaricomycetes</taxon>
        <taxon>Agaricomycetidae</taxon>
        <taxon>Agaricales</taxon>
        <taxon>Marasmiineae</taxon>
        <taxon>Mycenaceae</taxon>
        <taxon>Mycena</taxon>
    </lineage>
</organism>
<gene>
    <name evidence="3" type="ORF">B0H16DRAFT_1749374</name>
</gene>
<protein>
    <recommendedName>
        <fullName evidence="2">DUF7928 domain-containing protein</fullName>
    </recommendedName>
</protein>
<keyword evidence="4" id="KW-1185">Reference proteome</keyword>
<feature type="region of interest" description="Disordered" evidence="1">
    <location>
        <begin position="294"/>
        <end position="319"/>
    </location>
</feature>
<evidence type="ECO:0000313" key="3">
    <source>
        <dbReference type="EMBL" id="KAJ7699474.1"/>
    </source>
</evidence>